<reference evidence="1 2" key="1">
    <citation type="journal article" date="2016" name="Nat. Commun.">
        <title>Thousands of microbial genomes shed light on interconnected biogeochemical processes in an aquifer system.</title>
        <authorList>
            <person name="Anantharaman K."/>
            <person name="Brown C.T."/>
            <person name="Hug L.A."/>
            <person name="Sharon I."/>
            <person name="Castelle C.J."/>
            <person name="Probst A.J."/>
            <person name="Thomas B.C."/>
            <person name="Singh A."/>
            <person name="Wilkins M.J."/>
            <person name="Karaoz U."/>
            <person name="Brodie E.L."/>
            <person name="Williams K.H."/>
            <person name="Hubbard S.S."/>
            <person name="Banfield J.F."/>
        </authorList>
    </citation>
    <scope>NUCLEOTIDE SEQUENCE [LARGE SCALE GENOMIC DNA]</scope>
</reference>
<accession>A0A1F8HAV8</accession>
<comment type="caution">
    <text evidence="1">The sequence shown here is derived from an EMBL/GenBank/DDBJ whole genome shotgun (WGS) entry which is preliminary data.</text>
</comment>
<gene>
    <name evidence="1" type="ORF">A3I39_01645</name>
</gene>
<protein>
    <submittedName>
        <fullName evidence="1">Uncharacterized protein</fullName>
    </submittedName>
</protein>
<name>A0A1F8HAV8_9BACT</name>
<organism evidence="1 2">
    <name type="scientific">Candidatus Yanofskybacteria bacterium RIFCSPLOWO2_02_FULL_47_9b</name>
    <dbReference type="NCBI Taxonomy" id="1802708"/>
    <lineage>
        <taxon>Bacteria</taxon>
        <taxon>Candidatus Yanofskyibacteriota</taxon>
    </lineage>
</organism>
<proteinExistence type="predicted"/>
<sequence length="92" mass="10051">MKKKATNELEEYVREALEAIGKGVAAGKGRVEGTIDFDVAVTSTREGSGGFKIYVATLGSNIKREKVTRLHFKVRPGQSVSKLSKIVDLKKK</sequence>
<dbReference type="Proteomes" id="UP000178155">
    <property type="component" value="Unassembled WGS sequence"/>
</dbReference>
<evidence type="ECO:0000313" key="1">
    <source>
        <dbReference type="EMBL" id="OGN34059.1"/>
    </source>
</evidence>
<evidence type="ECO:0000313" key="2">
    <source>
        <dbReference type="Proteomes" id="UP000178155"/>
    </source>
</evidence>
<dbReference type="EMBL" id="MGKW01000019">
    <property type="protein sequence ID" value="OGN34059.1"/>
    <property type="molecule type" value="Genomic_DNA"/>
</dbReference>
<dbReference type="AlphaFoldDB" id="A0A1F8HAV8"/>